<dbReference type="InterPro" id="IPR007560">
    <property type="entry name" value="Restrct_endonuc_IV_Mrr"/>
</dbReference>
<dbReference type="InterPro" id="IPR011335">
    <property type="entry name" value="Restrct_endonuc-II-like"/>
</dbReference>
<organism evidence="2 3">
    <name type="scientific">Geobacillus genomosp. 3</name>
    <dbReference type="NCBI Taxonomy" id="1921421"/>
    <lineage>
        <taxon>Bacteria</taxon>
        <taxon>Bacillati</taxon>
        <taxon>Bacillota</taxon>
        <taxon>Bacilli</taxon>
        <taxon>Bacillales</taxon>
        <taxon>Anoxybacillaceae</taxon>
        <taxon>Geobacillus</taxon>
    </lineage>
</organism>
<feature type="domain" description="Restriction endonuclease type IV Mrr" evidence="1">
    <location>
        <begin position="193"/>
        <end position="303"/>
    </location>
</feature>
<dbReference type="GO" id="GO:0015666">
    <property type="term" value="F:restriction endodeoxyribonuclease activity"/>
    <property type="evidence" value="ECO:0007669"/>
    <property type="project" value="TreeGrafter"/>
</dbReference>
<dbReference type="GO" id="GO:0043590">
    <property type="term" value="C:bacterial nucleoid"/>
    <property type="evidence" value="ECO:0007669"/>
    <property type="project" value="TreeGrafter"/>
</dbReference>
<evidence type="ECO:0000259" key="1">
    <source>
        <dbReference type="Pfam" id="PF04471"/>
    </source>
</evidence>
<dbReference type="REBASE" id="68751">
    <property type="entry name" value="GspJF8MrrP"/>
</dbReference>
<dbReference type="STRING" id="1921421.M493_07060"/>
<proteinExistence type="predicted"/>
<evidence type="ECO:0000313" key="2">
    <source>
        <dbReference type="EMBL" id="AGT31701.1"/>
    </source>
</evidence>
<dbReference type="PATRIC" id="fig|1345697.3.peg.1327"/>
<dbReference type="PIRSF" id="PIRSF031853">
    <property type="entry name" value="UPC031853"/>
    <property type="match status" value="1"/>
</dbReference>
<keyword evidence="2" id="KW-0540">Nuclease</keyword>
<dbReference type="GO" id="GO:0009307">
    <property type="term" value="P:DNA restriction-modification system"/>
    <property type="evidence" value="ECO:0007669"/>
    <property type="project" value="InterPro"/>
</dbReference>
<reference evidence="2 3" key="1">
    <citation type="journal article" date="2014" name="Genome Announc.">
        <title>Complete Genome Sequence of the Thermophilic Polychlorinated Biphenyl Degrader Geobacillus sp. Strain JF8 (NBRC 109937).</title>
        <authorList>
            <person name="Shintani M."/>
            <person name="Ohtsubo Y."/>
            <person name="Fukuda K."/>
            <person name="Hosoyama A."/>
            <person name="Ohji S."/>
            <person name="Yamazoe A."/>
            <person name="Fujita N."/>
            <person name="Nagata Y."/>
            <person name="Tsuda M."/>
            <person name="Hatta T."/>
            <person name="Kimbara K."/>
        </authorList>
    </citation>
    <scope>NUCLEOTIDE SEQUENCE [LARGE SCALE GENOMIC DNA]</scope>
    <source>
        <strain evidence="2 3">JF8</strain>
    </source>
</reference>
<sequence>MSKWWMIRAGDRNELIPLWLEKGIASIGWARLGNPKNVQSKEQLQRKADEVFAEAKPKSRTSWVNQVWRFAYEIKKGDRVITYSKEKREYIVGTVTEEHRYDPAIGYSYYPNIIRVKWENATVSRDSLSQGAKNSLGSTLTVFRVDEWGDEIEQRLNSQPFSKPQDETEEGETEEIVEDLVGKALMMIQDKVDKLDPWQMQDLVAGLLQAMGYNVQVSPKGPDGGVDVLAYKDAFGFEKPIIKVQVKHRKSAASAPEIQQLLGANPIDANCLFVSTGGFTSQAEAVAKHNSVKLIDLEELVNFIVQWYEHMPNDARALLPLQKMYVPES</sequence>
<keyword evidence="2" id="KW-0255">Endonuclease</keyword>
<dbReference type="Pfam" id="PF04471">
    <property type="entry name" value="Mrr_cat"/>
    <property type="match status" value="1"/>
</dbReference>
<name>S6A1C1_GEOG3</name>
<dbReference type="InterPro" id="IPR011856">
    <property type="entry name" value="tRNA_endonuc-like_dom_sf"/>
</dbReference>
<accession>S6A1C1</accession>
<dbReference type="Proteomes" id="UP000015500">
    <property type="component" value="Chromosome"/>
</dbReference>
<gene>
    <name evidence="2" type="ORF">M493_07060</name>
</gene>
<dbReference type="OrthoDB" id="9781481at2"/>
<dbReference type="PANTHER" id="PTHR30015">
    <property type="entry name" value="MRR RESTRICTION SYSTEM PROTEIN"/>
    <property type="match status" value="1"/>
</dbReference>
<dbReference type="PANTHER" id="PTHR30015:SF7">
    <property type="entry name" value="TYPE IV METHYL-DIRECTED RESTRICTION ENZYME ECOKMRR"/>
    <property type="match status" value="1"/>
</dbReference>
<dbReference type="HOGENOM" id="CLU_047680_0_0_9"/>
<dbReference type="KEGG" id="gjf:M493_07060"/>
<dbReference type="InterPro" id="IPR052906">
    <property type="entry name" value="Type_IV_Methyl-Rstrct_Enzyme"/>
</dbReference>
<evidence type="ECO:0000313" key="3">
    <source>
        <dbReference type="Proteomes" id="UP000015500"/>
    </source>
</evidence>
<dbReference type="RefSeq" id="WP_020959512.1">
    <property type="nucleotide sequence ID" value="NC_022080.4"/>
</dbReference>
<keyword evidence="2" id="KW-0378">Hydrolase</keyword>
<dbReference type="Gene3D" id="3.40.1350.10">
    <property type="match status" value="1"/>
</dbReference>
<dbReference type="SUPFAM" id="SSF52980">
    <property type="entry name" value="Restriction endonuclease-like"/>
    <property type="match status" value="1"/>
</dbReference>
<dbReference type="GO" id="GO:0003677">
    <property type="term" value="F:DNA binding"/>
    <property type="evidence" value="ECO:0007669"/>
    <property type="project" value="InterPro"/>
</dbReference>
<dbReference type="AlphaFoldDB" id="S6A1C1"/>
<protein>
    <submittedName>
        <fullName evidence="2">Restriction endonuclease</fullName>
    </submittedName>
</protein>
<keyword evidence="3" id="KW-1185">Reference proteome</keyword>
<dbReference type="EMBL" id="CP006254">
    <property type="protein sequence ID" value="AGT31701.1"/>
    <property type="molecule type" value="Genomic_DNA"/>
</dbReference>
<dbReference type="InterPro" id="IPR016984">
    <property type="entry name" value="UCP031853"/>
</dbReference>